<name>A0A819EDH5_9BILA</name>
<dbReference type="AlphaFoldDB" id="A0A819EDH5"/>
<dbReference type="Proteomes" id="UP000663823">
    <property type="component" value="Unassembled WGS sequence"/>
</dbReference>
<proteinExistence type="predicted"/>
<evidence type="ECO:0000313" key="3">
    <source>
        <dbReference type="Proteomes" id="UP000663823"/>
    </source>
</evidence>
<dbReference type="EMBL" id="CAJOAX010003342">
    <property type="protein sequence ID" value="CAF3848755.1"/>
    <property type="molecule type" value="Genomic_DNA"/>
</dbReference>
<dbReference type="OrthoDB" id="10048914at2759"/>
<reference evidence="2" key="1">
    <citation type="submission" date="2021-02" db="EMBL/GenBank/DDBJ databases">
        <authorList>
            <person name="Nowell W R."/>
        </authorList>
    </citation>
    <scope>NUCLEOTIDE SEQUENCE</scope>
</reference>
<dbReference type="Proteomes" id="UP000663882">
    <property type="component" value="Unassembled WGS sequence"/>
</dbReference>
<organism evidence="2 3">
    <name type="scientific">Rotaria sordida</name>
    <dbReference type="NCBI Taxonomy" id="392033"/>
    <lineage>
        <taxon>Eukaryota</taxon>
        <taxon>Metazoa</taxon>
        <taxon>Spiralia</taxon>
        <taxon>Gnathifera</taxon>
        <taxon>Rotifera</taxon>
        <taxon>Eurotatoria</taxon>
        <taxon>Bdelloidea</taxon>
        <taxon>Philodinida</taxon>
        <taxon>Philodinidae</taxon>
        <taxon>Rotaria</taxon>
    </lineage>
</organism>
<gene>
    <name evidence="2" type="ORF">OTI717_LOCUS21039</name>
    <name evidence="1" type="ORF">RFH988_LOCUS6355</name>
</gene>
<accession>A0A819EDH5</accession>
<sequence length="158" mass="18272">MILLDVILNLCLRSNGDLNSLSSDDRSILLLKSADSVLCLSGIFILRQSQLNICRSFLNVLHTKYGEQCLSYTIHATKLIDPNFVLTNIALSLLLFSTNICVFSSKLQEEHVDANRIFRIQNRYAEITWTYLLYRYDHHDVVWKFVNFIQCLLVVIQT</sequence>
<protein>
    <submittedName>
        <fullName evidence="2">Uncharacterized protein</fullName>
    </submittedName>
</protein>
<comment type="caution">
    <text evidence="2">The sequence shown here is derived from an EMBL/GenBank/DDBJ whole genome shotgun (WGS) entry which is preliminary data.</text>
</comment>
<evidence type="ECO:0000313" key="2">
    <source>
        <dbReference type="EMBL" id="CAF3848755.1"/>
    </source>
</evidence>
<dbReference type="EMBL" id="CAJNOO010000188">
    <property type="protein sequence ID" value="CAF0848985.1"/>
    <property type="molecule type" value="Genomic_DNA"/>
</dbReference>
<evidence type="ECO:0000313" key="1">
    <source>
        <dbReference type="EMBL" id="CAF0848985.1"/>
    </source>
</evidence>